<feature type="transmembrane region" description="Helical" evidence="1">
    <location>
        <begin position="7"/>
        <end position="33"/>
    </location>
</feature>
<dbReference type="RefSeq" id="WP_115453083.1">
    <property type="nucleotide sequence ID" value="NZ_QNQT01000008.1"/>
</dbReference>
<organism evidence="2 3">
    <name type="scientific">Neobacillus piezotolerans</name>
    <dbReference type="NCBI Taxonomy" id="2259171"/>
    <lineage>
        <taxon>Bacteria</taxon>
        <taxon>Bacillati</taxon>
        <taxon>Bacillota</taxon>
        <taxon>Bacilli</taxon>
        <taxon>Bacillales</taxon>
        <taxon>Bacillaceae</taxon>
        <taxon>Neobacillus</taxon>
    </lineage>
</organism>
<evidence type="ECO:0000256" key="1">
    <source>
        <dbReference type="SAM" id="Phobius"/>
    </source>
</evidence>
<evidence type="ECO:0000313" key="2">
    <source>
        <dbReference type="EMBL" id="RDU35705.1"/>
    </source>
</evidence>
<keyword evidence="1" id="KW-0812">Transmembrane</keyword>
<feature type="transmembrane region" description="Helical" evidence="1">
    <location>
        <begin position="53"/>
        <end position="76"/>
    </location>
</feature>
<gene>
    <name evidence="2" type="ORF">DRW41_16305</name>
</gene>
<proteinExistence type="predicted"/>
<evidence type="ECO:0000313" key="3">
    <source>
        <dbReference type="Proteomes" id="UP000257144"/>
    </source>
</evidence>
<dbReference type="AlphaFoldDB" id="A0A3D8GMI8"/>
<accession>A0A3D8GMI8</accession>
<dbReference type="Proteomes" id="UP000257144">
    <property type="component" value="Unassembled WGS sequence"/>
</dbReference>
<comment type="caution">
    <text evidence="2">The sequence shown here is derived from an EMBL/GenBank/DDBJ whole genome shotgun (WGS) entry which is preliminary data.</text>
</comment>
<name>A0A3D8GMI8_9BACI</name>
<keyword evidence="1" id="KW-1133">Transmembrane helix</keyword>
<sequence length="91" mass="10277">MTGRRIIWIIFYAVFGVLFFEKGMSLLGAIHMVDDSGMGLSFLGFEVSDQISAWHIIYYSIGFILLGATLFCTAFIKVFKYIRKVALGEHS</sequence>
<reference evidence="2 3" key="1">
    <citation type="submission" date="2018-07" db="EMBL/GenBank/DDBJ databases">
        <title>Bacillus sp. YLB-04 draft genome sequence.</title>
        <authorList>
            <person name="Yu L."/>
            <person name="Tang X."/>
        </authorList>
    </citation>
    <scope>NUCLEOTIDE SEQUENCE [LARGE SCALE GENOMIC DNA]</scope>
    <source>
        <strain evidence="2 3">YLB-04</strain>
    </source>
</reference>
<dbReference type="OrthoDB" id="2454425at2"/>
<protein>
    <submittedName>
        <fullName evidence="2">Uncharacterized protein</fullName>
    </submittedName>
</protein>
<keyword evidence="1" id="KW-0472">Membrane</keyword>
<keyword evidence="3" id="KW-1185">Reference proteome</keyword>
<dbReference type="EMBL" id="QNQT01000008">
    <property type="protein sequence ID" value="RDU35705.1"/>
    <property type="molecule type" value="Genomic_DNA"/>
</dbReference>